<dbReference type="Proteomes" id="UP000823775">
    <property type="component" value="Unassembled WGS sequence"/>
</dbReference>
<organism evidence="2 3">
    <name type="scientific">Datura stramonium</name>
    <name type="common">Jimsonweed</name>
    <name type="synonym">Common thornapple</name>
    <dbReference type="NCBI Taxonomy" id="4076"/>
    <lineage>
        <taxon>Eukaryota</taxon>
        <taxon>Viridiplantae</taxon>
        <taxon>Streptophyta</taxon>
        <taxon>Embryophyta</taxon>
        <taxon>Tracheophyta</taxon>
        <taxon>Spermatophyta</taxon>
        <taxon>Magnoliopsida</taxon>
        <taxon>eudicotyledons</taxon>
        <taxon>Gunneridae</taxon>
        <taxon>Pentapetalae</taxon>
        <taxon>asterids</taxon>
        <taxon>lamiids</taxon>
        <taxon>Solanales</taxon>
        <taxon>Solanaceae</taxon>
        <taxon>Solanoideae</taxon>
        <taxon>Datureae</taxon>
        <taxon>Datura</taxon>
    </lineage>
</organism>
<evidence type="ECO:0000313" key="2">
    <source>
        <dbReference type="EMBL" id="MCE3216867.1"/>
    </source>
</evidence>
<gene>
    <name evidence="2" type="ORF">HAX54_008775</name>
</gene>
<keyword evidence="3" id="KW-1185">Reference proteome</keyword>
<sequence length="100" mass="10851">FNRSEHRPVKAEAAGSSSHVTPLTVGLTFRHASNGGVDDRQLDDAPSLVLSRIGPFNLKETELATDRQTSDGPLWQPSPRPKFPGRLFQCVGRGDSPSVK</sequence>
<evidence type="ECO:0000313" key="3">
    <source>
        <dbReference type="Proteomes" id="UP000823775"/>
    </source>
</evidence>
<dbReference type="EMBL" id="JACEIK010014633">
    <property type="protein sequence ID" value="MCE3216867.1"/>
    <property type="molecule type" value="Genomic_DNA"/>
</dbReference>
<name>A0ABS8WV96_DATST</name>
<feature type="non-terminal residue" evidence="2">
    <location>
        <position position="1"/>
    </location>
</feature>
<comment type="caution">
    <text evidence="2">The sequence shown here is derived from an EMBL/GenBank/DDBJ whole genome shotgun (WGS) entry which is preliminary data.</text>
</comment>
<proteinExistence type="predicted"/>
<protein>
    <submittedName>
        <fullName evidence="2">Uncharacterized protein</fullName>
    </submittedName>
</protein>
<feature type="region of interest" description="Disordered" evidence="1">
    <location>
        <begin position="61"/>
        <end position="100"/>
    </location>
</feature>
<reference evidence="2 3" key="1">
    <citation type="journal article" date="2021" name="BMC Genomics">
        <title>Datura genome reveals duplications of psychoactive alkaloid biosynthetic genes and high mutation rate following tissue culture.</title>
        <authorList>
            <person name="Rajewski A."/>
            <person name="Carter-House D."/>
            <person name="Stajich J."/>
            <person name="Litt A."/>
        </authorList>
    </citation>
    <scope>NUCLEOTIDE SEQUENCE [LARGE SCALE GENOMIC DNA]</scope>
    <source>
        <strain evidence="2">AR-01</strain>
    </source>
</reference>
<evidence type="ECO:0000256" key="1">
    <source>
        <dbReference type="SAM" id="MobiDB-lite"/>
    </source>
</evidence>
<accession>A0ABS8WV96</accession>